<protein>
    <recommendedName>
        <fullName evidence="1">YdhG-like domain-containing protein</fullName>
    </recommendedName>
</protein>
<dbReference type="Proteomes" id="UP000315700">
    <property type="component" value="Chromosome"/>
</dbReference>
<gene>
    <name evidence="2" type="ORF">Pan44_34540</name>
</gene>
<proteinExistence type="predicted"/>
<dbReference type="RefSeq" id="WP_145031190.1">
    <property type="nucleotide sequence ID" value="NZ_CP036271.1"/>
</dbReference>
<dbReference type="KEGG" id="ccos:Pan44_34540"/>
<evidence type="ECO:0000313" key="3">
    <source>
        <dbReference type="Proteomes" id="UP000315700"/>
    </source>
</evidence>
<organism evidence="2 3">
    <name type="scientific">Caulifigura coniformis</name>
    <dbReference type="NCBI Taxonomy" id="2527983"/>
    <lineage>
        <taxon>Bacteria</taxon>
        <taxon>Pseudomonadati</taxon>
        <taxon>Planctomycetota</taxon>
        <taxon>Planctomycetia</taxon>
        <taxon>Planctomycetales</taxon>
        <taxon>Planctomycetaceae</taxon>
        <taxon>Caulifigura</taxon>
    </lineage>
</organism>
<evidence type="ECO:0000313" key="2">
    <source>
        <dbReference type="EMBL" id="QDT55411.1"/>
    </source>
</evidence>
<evidence type="ECO:0000259" key="1">
    <source>
        <dbReference type="Pfam" id="PF08818"/>
    </source>
</evidence>
<sequence length="199" mass="22661">MSNRLPQVDAYIRKAAEFAQPILLQLRERVHASCPEAEEALKWGMPSFLYKGKILCGMAAFKQHCAFHFFHSAMNKAADPAKQGQAMGQMGRITSLKDLPKAVDFRKQIRQAMKLIDDGVKSSMKSTKAPFKVPPDLKAALTKNAKARTTFDAFSPSHKREYVEWITEAKRPETREKRLATTLEWLAEGKPRHWKYQKG</sequence>
<dbReference type="SUPFAM" id="SSF159888">
    <property type="entry name" value="YdhG-like"/>
    <property type="match status" value="1"/>
</dbReference>
<dbReference type="Pfam" id="PF08818">
    <property type="entry name" value="DUF1801"/>
    <property type="match status" value="1"/>
</dbReference>
<dbReference type="Pfam" id="PF13376">
    <property type="entry name" value="OmdA"/>
    <property type="match status" value="1"/>
</dbReference>
<dbReference type="EMBL" id="CP036271">
    <property type="protein sequence ID" value="QDT55411.1"/>
    <property type="molecule type" value="Genomic_DNA"/>
</dbReference>
<feature type="domain" description="YdhG-like" evidence="1">
    <location>
        <begin position="20"/>
        <end position="112"/>
    </location>
</feature>
<dbReference type="AlphaFoldDB" id="A0A517SH17"/>
<accession>A0A517SH17</accession>
<reference evidence="2 3" key="1">
    <citation type="submission" date="2019-02" db="EMBL/GenBank/DDBJ databases">
        <title>Deep-cultivation of Planctomycetes and their phenomic and genomic characterization uncovers novel biology.</title>
        <authorList>
            <person name="Wiegand S."/>
            <person name="Jogler M."/>
            <person name="Boedeker C."/>
            <person name="Pinto D."/>
            <person name="Vollmers J."/>
            <person name="Rivas-Marin E."/>
            <person name="Kohn T."/>
            <person name="Peeters S.H."/>
            <person name="Heuer A."/>
            <person name="Rast P."/>
            <person name="Oberbeckmann S."/>
            <person name="Bunk B."/>
            <person name="Jeske O."/>
            <person name="Meyerdierks A."/>
            <person name="Storesund J.E."/>
            <person name="Kallscheuer N."/>
            <person name="Luecker S."/>
            <person name="Lage O.M."/>
            <person name="Pohl T."/>
            <person name="Merkel B.J."/>
            <person name="Hornburger P."/>
            <person name="Mueller R.-W."/>
            <person name="Bruemmer F."/>
            <person name="Labrenz M."/>
            <person name="Spormann A.M."/>
            <person name="Op den Camp H."/>
            <person name="Overmann J."/>
            <person name="Amann R."/>
            <person name="Jetten M.S.M."/>
            <person name="Mascher T."/>
            <person name="Medema M.H."/>
            <person name="Devos D.P."/>
            <person name="Kaster A.-K."/>
            <person name="Ovreas L."/>
            <person name="Rohde M."/>
            <person name="Galperin M.Y."/>
            <person name="Jogler C."/>
        </authorList>
    </citation>
    <scope>NUCLEOTIDE SEQUENCE [LARGE SCALE GENOMIC DNA]</scope>
    <source>
        <strain evidence="2 3">Pan44</strain>
    </source>
</reference>
<dbReference type="InParanoid" id="A0A517SH17"/>
<dbReference type="OrthoDB" id="214150at2"/>
<keyword evidence="3" id="KW-1185">Reference proteome</keyword>
<name>A0A517SH17_9PLAN</name>
<dbReference type="InterPro" id="IPR014922">
    <property type="entry name" value="YdhG-like"/>
</dbReference>
<dbReference type="Gene3D" id="3.90.1150.200">
    <property type="match status" value="1"/>
</dbReference>